<dbReference type="PANTHER" id="PTHR23129:SF1">
    <property type="entry name" value="ACYL-COENZYME A DIPHOSPHATASE FITM2"/>
    <property type="match status" value="1"/>
</dbReference>
<dbReference type="GO" id="GO:0010945">
    <property type="term" value="F:coenzyme A diphosphatase activity"/>
    <property type="evidence" value="ECO:0007669"/>
    <property type="project" value="InterPro"/>
</dbReference>
<dbReference type="AlphaFoldDB" id="A0A8J1LR55"/>
<evidence type="ECO:0000313" key="10">
    <source>
        <dbReference type="RefSeq" id="XP_041431744.1"/>
    </source>
</evidence>
<dbReference type="HAMAP" id="MF_03230">
    <property type="entry name" value="FITM2"/>
    <property type="match status" value="1"/>
</dbReference>
<feature type="transmembrane region" description="Helical" evidence="8">
    <location>
        <begin position="172"/>
        <end position="193"/>
    </location>
</feature>
<dbReference type="GO" id="GO:0019915">
    <property type="term" value="P:lipid storage"/>
    <property type="evidence" value="ECO:0000318"/>
    <property type="project" value="GO_Central"/>
</dbReference>
<evidence type="ECO:0000256" key="8">
    <source>
        <dbReference type="SAM" id="Phobius"/>
    </source>
</evidence>
<keyword evidence="7 8" id="KW-0472">Membrane</keyword>
<evidence type="ECO:0000256" key="4">
    <source>
        <dbReference type="ARBA" id="ARBA00022824"/>
    </source>
</evidence>
<evidence type="ECO:0000256" key="5">
    <source>
        <dbReference type="ARBA" id="ARBA00022989"/>
    </source>
</evidence>
<feature type="transmembrane region" description="Helical" evidence="8">
    <location>
        <begin position="213"/>
        <end position="239"/>
    </location>
</feature>
<dbReference type="Proteomes" id="UP000186698">
    <property type="component" value="Chromosome 9_10L"/>
</dbReference>
<dbReference type="OrthoDB" id="5579088at2759"/>
<dbReference type="RefSeq" id="XP_041431744.1">
    <property type="nucleotide sequence ID" value="XM_041575810.1"/>
</dbReference>
<sequence>MNRWRDLYRSFRFSNLQRRVGVRPSAGMERLENCAQMFQRKFLNEAFRRHCPVLLACIALGGSLLKELSPLPDSYWNNKRNVLNVYFVKFCWGWTLWLLLPFITLTNYKLTGSITKVLRRLSSLLVGTLFWYLCTNLFLYIEHITGSCYKSEALLDSIEHQDRKECRLHGGFWHGFDISGHCFLLSYCILIILEETSVIRSIQFERHWHRMAINAQFTALSILVIIWVWMFLCTAVYFHNIFQKVIGTAFGMLAWYITYRWWYLQPISPGLPPASASHSEKEPVYKN</sequence>
<accession>A0A8J1LR55</accession>
<feature type="transmembrane region" description="Helical" evidence="8">
    <location>
        <begin position="117"/>
        <end position="141"/>
    </location>
</feature>
<name>A0A8J1LR55_XENLA</name>
<dbReference type="CTD" id="447225"/>
<dbReference type="Pfam" id="PF10261">
    <property type="entry name" value="FIT"/>
    <property type="match status" value="2"/>
</dbReference>
<dbReference type="GO" id="GO:0005789">
    <property type="term" value="C:endoplasmic reticulum membrane"/>
    <property type="evidence" value="ECO:0000318"/>
    <property type="project" value="GO_Central"/>
</dbReference>
<dbReference type="GeneID" id="447225"/>
<dbReference type="KEGG" id="xla:447225"/>
<evidence type="ECO:0000256" key="2">
    <source>
        <dbReference type="ARBA" id="ARBA00022692"/>
    </source>
</evidence>
<proteinExistence type="inferred from homology"/>
<keyword evidence="6" id="KW-0443">Lipid metabolism</keyword>
<evidence type="ECO:0000256" key="1">
    <source>
        <dbReference type="ARBA" id="ARBA00004477"/>
    </source>
</evidence>
<evidence type="ECO:0000256" key="6">
    <source>
        <dbReference type="ARBA" id="ARBA00023098"/>
    </source>
</evidence>
<evidence type="ECO:0000313" key="9">
    <source>
        <dbReference type="Proteomes" id="UP000186698"/>
    </source>
</evidence>
<dbReference type="PANTHER" id="PTHR23129">
    <property type="entry name" value="ACYL-COENZYME A DIPHOSPHATASE FITM2"/>
    <property type="match status" value="1"/>
</dbReference>
<gene>
    <name evidence="10" type="primary">fitm2.L</name>
</gene>
<evidence type="ECO:0000256" key="3">
    <source>
        <dbReference type="ARBA" id="ARBA00022801"/>
    </source>
</evidence>
<protein>
    <submittedName>
        <fullName evidence="10">Acyl-coenzyme A diphosphatase FITM2 isoform X1</fullName>
    </submittedName>
</protein>
<keyword evidence="5 8" id="KW-1133">Transmembrane helix</keyword>
<organism evidence="9 10">
    <name type="scientific">Xenopus laevis</name>
    <name type="common">African clawed frog</name>
    <dbReference type="NCBI Taxonomy" id="8355"/>
    <lineage>
        <taxon>Eukaryota</taxon>
        <taxon>Metazoa</taxon>
        <taxon>Chordata</taxon>
        <taxon>Craniata</taxon>
        <taxon>Vertebrata</taxon>
        <taxon>Euteleostomi</taxon>
        <taxon>Amphibia</taxon>
        <taxon>Batrachia</taxon>
        <taxon>Anura</taxon>
        <taxon>Pipoidea</taxon>
        <taxon>Pipidae</taxon>
        <taxon>Xenopodinae</taxon>
        <taxon>Xenopus</taxon>
        <taxon>Xenopus</taxon>
    </lineage>
</organism>
<feature type="transmembrane region" description="Helical" evidence="8">
    <location>
        <begin position="245"/>
        <end position="263"/>
    </location>
</feature>
<dbReference type="GO" id="GO:0008654">
    <property type="term" value="P:phospholipid biosynthetic process"/>
    <property type="evidence" value="ECO:0000318"/>
    <property type="project" value="GO_Central"/>
</dbReference>
<dbReference type="InterPro" id="IPR046401">
    <property type="entry name" value="FITM1/2"/>
</dbReference>
<keyword evidence="9" id="KW-1185">Reference proteome</keyword>
<dbReference type="InterPro" id="IPR019388">
    <property type="entry name" value="FIT"/>
</dbReference>
<reference evidence="10" key="1">
    <citation type="submission" date="2025-08" db="UniProtKB">
        <authorList>
            <consortium name="RefSeq"/>
        </authorList>
    </citation>
    <scope>IDENTIFICATION</scope>
    <source>
        <strain evidence="10">J_2021</strain>
        <tissue evidence="10">Erythrocytes</tissue>
    </source>
</reference>
<keyword evidence="2 8" id="KW-0812">Transmembrane</keyword>
<comment type="subcellular location">
    <subcellularLocation>
        <location evidence="1">Endoplasmic reticulum membrane</location>
        <topology evidence="1">Multi-pass membrane protein</topology>
    </subcellularLocation>
</comment>
<dbReference type="GO" id="GO:0034389">
    <property type="term" value="P:lipid droplet organization"/>
    <property type="evidence" value="ECO:0000318"/>
    <property type="project" value="GO_Central"/>
</dbReference>
<keyword evidence="3" id="KW-0378">Hydrolase</keyword>
<evidence type="ECO:0000256" key="7">
    <source>
        <dbReference type="ARBA" id="ARBA00023136"/>
    </source>
</evidence>
<keyword evidence="4" id="KW-0256">Endoplasmic reticulum</keyword>
<feature type="transmembrane region" description="Helical" evidence="8">
    <location>
        <begin position="85"/>
        <end position="105"/>
    </location>
</feature>